<evidence type="ECO:0000256" key="6">
    <source>
        <dbReference type="SAM" id="MobiDB-lite"/>
    </source>
</evidence>
<dbReference type="GO" id="GO:0034709">
    <property type="term" value="C:methylosome"/>
    <property type="evidence" value="ECO:0007669"/>
    <property type="project" value="InterPro"/>
</dbReference>
<evidence type="ECO:0008006" key="9">
    <source>
        <dbReference type="Google" id="ProtNLM"/>
    </source>
</evidence>
<dbReference type="GO" id="GO:0005829">
    <property type="term" value="C:cytosol"/>
    <property type="evidence" value="ECO:0000318"/>
    <property type="project" value="GO_Central"/>
</dbReference>
<dbReference type="PANTHER" id="PTHR21399">
    <property type="entry name" value="CHLORIDE CONDUCTANCE REGULATORY PROTEIN ICLN"/>
    <property type="match status" value="1"/>
</dbReference>
<dbReference type="InParanoid" id="A0A2K3D5B6"/>
<feature type="region of interest" description="Disordered" evidence="6">
    <location>
        <begin position="195"/>
        <end position="245"/>
    </location>
</feature>
<gene>
    <name evidence="7" type="ORF">CHLRE_12g538150v5</name>
</gene>
<dbReference type="Gramene" id="PNW75717">
    <property type="protein sequence ID" value="PNW75717"/>
    <property type="gene ID" value="CHLRE_12g538150v5"/>
</dbReference>
<dbReference type="RefSeq" id="XP_042918785.1">
    <property type="nucleotide sequence ID" value="XM_043068690.1"/>
</dbReference>
<organism evidence="7 8">
    <name type="scientific">Chlamydomonas reinhardtii</name>
    <name type="common">Chlamydomonas smithii</name>
    <dbReference type="NCBI Taxonomy" id="3055"/>
    <lineage>
        <taxon>Eukaryota</taxon>
        <taxon>Viridiplantae</taxon>
        <taxon>Chlorophyta</taxon>
        <taxon>core chlorophytes</taxon>
        <taxon>Chlorophyceae</taxon>
        <taxon>CS clade</taxon>
        <taxon>Chlamydomonadales</taxon>
        <taxon>Chlamydomonadaceae</taxon>
        <taxon>Chlamydomonas</taxon>
    </lineage>
</organism>
<dbReference type="STRING" id="3055.A0A2K3D5B6"/>
<feature type="region of interest" description="Disordered" evidence="6">
    <location>
        <begin position="108"/>
        <end position="129"/>
    </location>
</feature>
<keyword evidence="5" id="KW-0539">Nucleus</keyword>
<protein>
    <recommendedName>
        <fullName evidence="9">Chloride conductance regulatory protein ICln</fullName>
    </recommendedName>
</protein>
<dbReference type="FunCoup" id="A0A2K3D5B6">
    <property type="interactions" value="1329"/>
</dbReference>
<dbReference type="GO" id="GO:0006884">
    <property type="term" value="P:cell volume homeostasis"/>
    <property type="evidence" value="ECO:0007669"/>
    <property type="project" value="InterPro"/>
</dbReference>
<dbReference type="Proteomes" id="UP000006906">
    <property type="component" value="Chromosome 12"/>
</dbReference>
<comment type="similarity">
    <text evidence="3">Belongs to the pICln (TC 1.A.47) family.</text>
</comment>
<dbReference type="Pfam" id="PF03517">
    <property type="entry name" value="Voldacs"/>
    <property type="match status" value="1"/>
</dbReference>
<dbReference type="SUPFAM" id="SSF50729">
    <property type="entry name" value="PH domain-like"/>
    <property type="match status" value="1"/>
</dbReference>
<dbReference type="EMBL" id="CM008973">
    <property type="protein sequence ID" value="PNW75717.1"/>
    <property type="molecule type" value="Genomic_DNA"/>
</dbReference>
<dbReference type="GO" id="GO:0034715">
    <property type="term" value="C:pICln-Sm protein complex"/>
    <property type="evidence" value="ECO:0000318"/>
    <property type="project" value="GO_Central"/>
</dbReference>
<accession>A0A2K3D5B6</accession>
<dbReference type="GO" id="GO:0005886">
    <property type="term" value="C:plasma membrane"/>
    <property type="evidence" value="ECO:0007669"/>
    <property type="project" value="InterPro"/>
</dbReference>
<dbReference type="PRINTS" id="PR01348">
    <property type="entry name" value="ICLNCHANNEL"/>
</dbReference>
<dbReference type="InterPro" id="IPR003521">
    <property type="entry name" value="ICln"/>
</dbReference>
<dbReference type="Gene3D" id="2.30.29.30">
    <property type="entry name" value="Pleckstrin-homology domain (PH domain)/Phosphotyrosine-binding domain (PTB)"/>
    <property type="match status" value="1"/>
</dbReference>
<evidence type="ECO:0000313" key="7">
    <source>
        <dbReference type="EMBL" id="PNW75717.1"/>
    </source>
</evidence>
<dbReference type="InterPro" id="IPR039924">
    <property type="entry name" value="ICln/Lot5/Saf5"/>
</dbReference>
<keyword evidence="4" id="KW-0963">Cytoplasm</keyword>
<evidence type="ECO:0000256" key="4">
    <source>
        <dbReference type="ARBA" id="ARBA00022490"/>
    </source>
</evidence>
<evidence type="ECO:0000313" key="8">
    <source>
        <dbReference type="Proteomes" id="UP000006906"/>
    </source>
</evidence>
<evidence type="ECO:0000256" key="1">
    <source>
        <dbReference type="ARBA" id="ARBA00004123"/>
    </source>
</evidence>
<name>A0A2K3D5B6_CHLRE</name>
<dbReference type="GO" id="GO:0006821">
    <property type="term" value="P:chloride transport"/>
    <property type="evidence" value="ECO:0007669"/>
    <property type="project" value="InterPro"/>
</dbReference>
<dbReference type="GO" id="GO:0045292">
    <property type="term" value="P:mRNA cis splicing, via spliceosome"/>
    <property type="evidence" value="ECO:0000318"/>
    <property type="project" value="GO_Central"/>
</dbReference>
<dbReference type="GO" id="GO:0000387">
    <property type="term" value="P:spliceosomal snRNP assembly"/>
    <property type="evidence" value="ECO:0000318"/>
    <property type="project" value="GO_Central"/>
</dbReference>
<dbReference type="GeneID" id="5718451"/>
<dbReference type="ExpressionAtlas" id="A0A2K3D5B6">
    <property type="expression patterns" value="baseline and differential"/>
</dbReference>
<dbReference type="GO" id="GO:0005681">
    <property type="term" value="C:spliceosomal complex"/>
    <property type="evidence" value="ECO:0000318"/>
    <property type="project" value="GO_Central"/>
</dbReference>
<sequence length="245" mass="26036">MVANIAAAANKLDIETDVSLTEAREVVLDTADEEELSSKYQDVEFVLGDDLNAGKGVLHLTTRRVVWVSSAAGGPALALRYPQIVMHAVSRDPSSYSRPCIYLQLDEGSEDMDMGGGEEDEEGEEGAGDVSAEVRLVPGDESKVDDMFKVLCDCAALNPDSEVEGEGDFFFDEAEVMAGLDPAIRAEVMAERLAGGMELADGEEGEEGGSGAPEDLQALVGDDPSRFEDDDEEEEGAPQPASNGR</sequence>
<dbReference type="AlphaFoldDB" id="A0A2K3D5B6"/>
<evidence type="ECO:0000256" key="5">
    <source>
        <dbReference type="ARBA" id="ARBA00023242"/>
    </source>
</evidence>
<evidence type="ECO:0000256" key="2">
    <source>
        <dbReference type="ARBA" id="ARBA00004496"/>
    </source>
</evidence>
<comment type="subcellular location">
    <subcellularLocation>
        <location evidence="2">Cytoplasm</location>
    </subcellularLocation>
    <subcellularLocation>
        <location evidence="1">Nucleus</location>
    </subcellularLocation>
</comment>
<dbReference type="OMA" id="TSAYACE"/>
<proteinExistence type="inferred from homology"/>
<evidence type="ECO:0000256" key="3">
    <source>
        <dbReference type="ARBA" id="ARBA00007054"/>
    </source>
</evidence>
<reference evidence="7 8" key="1">
    <citation type="journal article" date="2007" name="Science">
        <title>The Chlamydomonas genome reveals the evolution of key animal and plant functions.</title>
        <authorList>
            <person name="Merchant S.S."/>
            <person name="Prochnik S.E."/>
            <person name="Vallon O."/>
            <person name="Harris E.H."/>
            <person name="Karpowicz S.J."/>
            <person name="Witman G.B."/>
            <person name="Terry A."/>
            <person name="Salamov A."/>
            <person name="Fritz-Laylin L.K."/>
            <person name="Marechal-Drouard L."/>
            <person name="Marshall W.F."/>
            <person name="Qu L.H."/>
            <person name="Nelson D.R."/>
            <person name="Sanderfoot A.A."/>
            <person name="Spalding M.H."/>
            <person name="Kapitonov V.V."/>
            <person name="Ren Q."/>
            <person name="Ferris P."/>
            <person name="Lindquist E."/>
            <person name="Shapiro H."/>
            <person name="Lucas S.M."/>
            <person name="Grimwood J."/>
            <person name="Schmutz J."/>
            <person name="Cardol P."/>
            <person name="Cerutti H."/>
            <person name="Chanfreau G."/>
            <person name="Chen C.L."/>
            <person name="Cognat V."/>
            <person name="Croft M.T."/>
            <person name="Dent R."/>
            <person name="Dutcher S."/>
            <person name="Fernandez E."/>
            <person name="Fukuzawa H."/>
            <person name="Gonzalez-Ballester D."/>
            <person name="Gonzalez-Halphen D."/>
            <person name="Hallmann A."/>
            <person name="Hanikenne M."/>
            <person name="Hippler M."/>
            <person name="Inwood W."/>
            <person name="Jabbari K."/>
            <person name="Kalanon M."/>
            <person name="Kuras R."/>
            <person name="Lefebvre P.A."/>
            <person name="Lemaire S.D."/>
            <person name="Lobanov A.V."/>
            <person name="Lohr M."/>
            <person name="Manuell A."/>
            <person name="Meier I."/>
            <person name="Mets L."/>
            <person name="Mittag M."/>
            <person name="Mittelmeier T."/>
            <person name="Moroney J.V."/>
            <person name="Moseley J."/>
            <person name="Napoli C."/>
            <person name="Nedelcu A.M."/>
            <person name="Niyogi K."/>
            <person name="Novoselov S.V."/>
            <person name="Paulsen I.T."/>
            <person name="Pazour G."/>
            <person name="Purton S."/>
            <person name="Ral J.P."/>
            <person name="Riano-Pachon D.M."/>
            <person name="Riekhof W."/>
            <person name="Rymarquis L."/>
            <person name="Schroda M."/>
            <person name="Stern D."/>
            <person name="Umen J."/>
            <person name="Willows R."/>
            <person name="Wilson N."/>
            <person name="Zimmer S.L."/>
            <person name="Allmer J."/>
            <person name="Balk J."/>
            <person name="Bisova K."/>
            <person name="Chen C.J."/>
            <person name="Elias M."/>
            <person name="Gendler K."/>
            <person name="Hauser C."/>
            <person name="Lamb M.R."/>
            <person name="Ledford H."/>
            <person name="Long J.C."/>
            <person name="Minagawa J."/>
            <person name="Page M.D."/>
            <person name="Pan J."/>
            <person name="Pootakham W."/>
            <person name="Roje S."/>
            <person name="Rose A."/>
            <person name="Stahlberg E."/>
            <person name="Terauchi A.M."/>
            <person name="Yang P."/>
            <person name="Ball S."/>
            <person name="Bowler C."/>
            <person name="Dieckmann C.L."/>
            <person name="Gladyshev V.N."/>
            <person name="Green P."/>
            <person name="Jorgensen R."/>
            <person name="Mayfield S."/>
            <person name="Mueller-Roeber B."/>
            <person name="Rajamani S."/>
            <person name="Sayre R.T."/>
            <person name="Brokstein P."/>
            <person name="Dubchak I."/>
            <person name="Goodstein D."/>
            <person name="Hornick L."/>
            <person name="Huang Y.W."/>
            <person name="Jhaveri J."/>
            <person name="Luo Y."/>
            <person name="Martinez D."/>
            <person name="Ngau W.C."/>
            <person name="Otillar B."/>
            <person name="Poliakov A."/>
            <person name="Porter A."/>
            <person name="Szajkowski L."/>
            <person name="Werner G."/>
            <person name="Zhou K."/>
            <person name="Grigoriev I.V."/>
            <person name="Rokhsar D.S."/>
            <person name="Grossman A.R."/>
        </authorList>
    </citation>
    <scope>NUCLEOTIDE SEQUENCE [LARGE SCALE GENOMIC DNA]</scope>
    <source>
        <strain evidence="8">CC-503</strain>
    </source>
</reference>
<dbReference type="InterPro" id="IPR011993">
    <property type="entry name" value="PH-like_dom_sf"/>
</dbReference>
<dbReference type="PANTHER" id="PTHR21399:SF0">
    <property type="entry name" value="METHYLOSOME SUBUNIT PICLN"/>
    <property type="match status" value="1"/>
</dbReference>
<keyword evidence="8" id="KW-1185">Reference proteome</keyword>
<feature type="compositionally biased region" description="Acidic residues" evidence="6">
    <location>
        <begin position="108"/>
        <end position="127"/>
    </location>
</feature>
<dbReference type="PaxDb" id="3055-EDP03428"/>
<dbReference type="KEGG" id="cre:CHLRE_12g538150v5"/>
<dbReference type="OrthoDB" id="19714at2759"/>